<dbReference type="SUPFAM" id="SSF51735">
    <property type="entry name" value="NAD(P)-binding Rossmann-fold domains"/>
    <property type="match status" value="1"/>
</dbReference>
<dbReference type="EMBL" id="JACCAU010000001">
    <property type="protein sequence ID" value="NYH14565.1"/>
    <property type="molecule type" value="Genomic_DNA"/>
</dbReference>
<dbReference type="InterPro" id="IPR001509">
    <property type="entry name" value="Epimerase_deHydtase"/>
</dbReference>
<dbReference type="AlphaFoldDB" id="A0A7Y9W694"/>
<name>A0A7Y9W694_9BURK</name>
<protein>
    <submittedName>
        <fullName evidence="4">Nucleoside-diphosphate-sugar epimerase</fullName>
    </submittedName>
</protein>
<evidence type="ECO:0000313" key="4">
    <source>
        <dbReference type="EMBL" id="NYH14565.1"/>
    </source>
</evidence>
<dbReference type="InterPro" id="IPR050005">
    <property type="entry name" value="DenD"/>
</dbReference>
<evidence type="ECO:0000256" key="2">
    <source>
        <dbReference type="ARBA" id="ARBA00023277"/>
    </source>
</evidence>
<keyword evidence="1" id="KW-0521">NADP</keyword>
<keyword evidence="2" id="KW-0119">Carbohydrate metabolism</keyword>
<dbReference type="Gene3D" id="3.90.25.10">
    <property type="entry name" value="UDP-galactose 4-epimerase, domain 1"/>
    <property type="match status" value="1"/>
</dbReference>
<dbReference type="PANTHER" id="PTHR43103">
    <property type="entry name" value="NUCLEOSIDE-DIPHOSPHATE-SUGAR EPIMERASE"/>
    <property type="match status" value="1"/>
</dbReference>
<reference evidence="4 5" key="1">
    <citation type="submission" date="2020-07" db="EMBL/GenBank/DDBJ databases">
        <title>Exploring microbial biodiversity for novel pathways involved in the catabolism of aromatic compounds derived from lignin.</title>
        <authorList>
            <person name="Elkins J."/>
        </authorList>
    </citation>
    <scope>NUCLEOTIDE SEQUENCE [LARGE SCALE GENOMIC DNA]</scope>
    <source>
        <strain evidence="4 5">H2C3B</strain>
    </source>
</reference>
<feature type="domain" description="NAD-dependent epimerase/dehydratase" evidence="3">
    <location>
        <begin position="3"/>
        <end position="206"/>
    </location>
</feature>
<dbReference type="Gene3D" id="3.40.50.720">
    <property type="entry name" value="NAD(P)-binding Rossmann-like Domain"/>
    <property type="match status" value="1"/>
</dbReference>
<dbReference type="Pfam" id="PF01370">
    <property type="entry name" value="Epimerase"/>
    <property type="match status" value="1"/>
</dbReference>
<evidence type="ECO:0000256" key="1">
    <source>
        <dbReference type="ARBA" id="ARBA00022857"/>
    </source>
</evidence>
<sequence length="380" mass="41374">MKVLITGGAGFLGQRLARELLARGALKDAQGVPQALTELVLLDVARGDDFGDPRVRTEVGDIAERSVLERAIDEKTTTIFHLAAIVSGQAEADFDLGMRINLDAPRLLLEICRQRGHRPRVVFTSSVAVYGGDLPEVVQNDTALNPQSSYGAQKAIAELLLNDYSRRGFVDGRVLRLPTISVRPGKPNAAASSFASGIIREPLNGATAVCPVAGATRLWLLSPRKAIESLIAGLELDAAALGNQRVLNLPGISVSVDEMVAALREVAGDAVVQRIVWEPDARVEKIVGSWPGRWDTSRAERLGPERRAQFRRGDPQLHRRRAHRDPLKRATSLVRAALSPLKRATSLMRAAPKRARRRERINCPILRTTGVARRAFFAAG</sequence>
<comment type="caution">
    <text evidence="4">The sequence shown here is derived from an EMBL/GenBank/DDBJ whole genome shotgun (WGS) entry which is preliminary data.</text>
</comment>
<organism evidence="4 5">
    <name type="scientific">Paraburkholderia bryophila</name>
    <dbReference type="NCBI Taxonomy" id="420952"/>
    <lineage>
        <taxon>Bacteria</taxon>
        <taxon>Pseudomonadati</taxon>
        <taxon>Pseudomonadota</taxon>
        <taxon>Betaproteobacteria</taxon>
        <taxon>Burkholderiales</taxon>
        <taxon>Burkholderiaceae</taxon>
        <taxon>Paraburkholderia</taxon>
    </lineage>
</organism>
<dbReference type="Proteomes" id="UP000572540">
    <property type="component" value="Unassembled WGS sequence"/>
</dbReference>
<accession>A0A7Y9W694</accession>
<dbReference type="CDD" id="cd05238">
    <property type="entry name" value="Gne_like_SDR_e"/>
    <property type="match status" value="1"/>
</dbReference>
<evidence type="ECO:0000259" key="3">
    <source>
        <dbReference type="Pfam" id="PF01370"/>
    </source>
</evidence>
<evidence type="ECO:0000313" key="5">
    <source>
        <dbReference type="Proteomes" id="UP000572540"/>
    </source>
</evidence>
<proteinExistence type="predicted"/>
<gene>
    <name evidence="4" type="ORF">GGD41_001793</name>
</gene>
<dbReference type="InterPro" id="IPR036291">
    <property type="entry name" value="NAD(P)-bd_dom_sf"/>
</dbReference>
<dbReference type="GO" id="GO:0016491">
    <property type="term" value="F:oxidoreductase activity"/>
    <property type="evidence" value="ECO:0007669"/>
    <property type="project" value="InterPro"/>
</dbReference>
<dbReference type="NCBIfam" id="NF043036">
    <property type="entry name" value="ErythonDh"/>
    <property type="match status" value="1"/>
</dbReference>
<dbReference type="PANTHER" id="PTHR43103:SF3">
    <property type="entry name" value="ADP-L-GLYCERO-D-MANNO-HEPTOSE-6-EPIMERASE"/>
    <property type="match status" value="1"/>
</dbReference>